<dbReference type="InterPro" id="IPR049447">
    <property type="entry name" value="A9CJY8-like_N"/>
</dbReference>
<accession>A0A2T0B262</accession>
<sequence>MLENKLIMRLLKGNFAVCRLDNTETIPSWSKNGEFFSITKTSEELSIVCAEENIPNGIKCEKHWKVIKIEGPLDFSLIGILASISTTLAQKDISIFVISTYDTDYILVKSKDIDNTINALLSEGHEIRA</sequence>
<feature type="domain" description="A9CJY8-like N-terminal" evidence="2">
    <location>
        <begin position="13"/>
        <end position="56"/>
    </location>
</feature>
<feature type="domain" description="CASTOR ACT" evidence="1">
    <location>
        <begin position="60"/>
        <end position="120"/>
    </location>
</feature>
<evidence type="ECO:0000259" key="2">
    <source>
        <dbReference type="Pfam" id="PF21631"/>
    </source>
</evidence>
<dbReference type="PANTHER" id="PTHR31131:SF6">
    <property type="entry name" value="CASTOR ACT DOMAIN-CONTAINING PROTEIN"/>
    <property type="match status" value="1"/>
</dbReference>
<dbReference type="PANTHER" id="PTHR31131">
    <property type="entry name" value="CHROMOSOME 1, WHOLE GENOME SHOTGUN SEQUENCE"/>
    <property type="match status" value="1"/>
</dbReference>
<dbReference type="InterPro" id="IPR016540">
    <property type="entry name" value="UCP008459"/>
</dbReference>
<dbReference type="Pfam" id="PF21631">
    <property type="entry name" value="A9CJY8-like_N"/>
    <property type="match status" value="1"/>
</dbReference>
<evidence type="ECO:0000313" key="4">
    <source>
        <dbReference type="Proteomes" id="UP000239706"/>
    </source>
</evidence>
<reference evidence="3 4" key="1">
    <citation type="submission" date="2018-03" db="EMBL/GenBank/DDBJ databases">
        <title>Genome sequence of Clostridium liquoris DSM 100320.</title>
        <authorList>
            <person name="Poehlein A."/>
            <person name="Daniel R."/>
        </authorList>
    </citation>
    <scope>NUCLEOTIDE SEQUENCE [LARGE SCALE GENOMIC DNA]</scope>
    <source>
        <strain evidence="3 4">DSM 100320</strain>
    </source>
</reference>
<comment type="caution">
    <text evidence="3">The sequence shown here is derived from an EMBL/GenBank/DDBJ whole genome shotgun (WGS) entry which is preliminary data.</text>
</comment>
<evidence type="ECO:0000313" key="3">
    <source>
        <dbReference type="EMBL" id="PRR77972.1"/>
    </source>
</evidence>
<dbReference type="PIRSF" id="PIRSF008459">
    <property type="entry name" value="UCP008459"/>
    <property type="match status" value="1"/>
</dbReference>
<protein>
    <submittedName>
        <fullName evidence="3">Uncharacterized protein</fullName>
    </submittedName>
</protein>
<name>A0A2T0B262_9CLOT</name>
<dbReference type="InterPro" id="IPR027795">
    <property type="entry name" value="CASTOR_ACT_dom"/>
</dbReference>
<dbReference type="OrthoDB" id="5615858at2"/>
<proteinExistence type="predicted"/>
<gene>
    <name evidence="3" type="ORF">CLLI_20670</name>
</gene>
<organism evidence="3 4">
    <name type="scientific">Clostridium liquoris</name>
    <dbReference type="NCBI Taxonomy" id="1289519"/>
    <lineage>
        <taxon>Bacteria</taxon>
        <taxon>Bacillati</taxon>
        <taxon>Bacillota</taxon>
        <taxon>Clostridia</taxon>
        <taxon>Eubacteriales</taxon>
        <taxon>Clostridiaceae</taxon>
        <taxon>Clostridium</taxon>
    </lineage>
</organism>
<dbReference type="AlphaFoldDB" id="A0A2T0B262"/>
<dbReference type="InterPro" id="IPR045865">
    <property type="entry name" value="ACT-like_dom_sf"/>
</dbReference>
<dbReference type="RefSeq" id="WP_106064141.1">
    <property type="nucleotide sequence ID" value="NZ_PVXO01000054.1"/>
</dbReference>
<evidence type="ECO:0000259" key="1">
    <source>
        <dbReference type="Pfam" id="PF13840"/>
    </source>
</evidence>
<dbReference type="Pfam" id="PF13840">
    <property type="entry name" value="ACT_7"/>
    <property type="match status" value="1"/>
</dbReference>
<dbReference type="EMBL" id="PVXO01000054">
    <property type="protein sequence ID" value="PRR77972.1"/>
    <property type="molecule type" value="Genomic_DNA"/>
</dbReference>
<dbReference type="Proteomes" id="UP000239706">
    <property type="component" value="Unassembled WGS sequence"/>
</dbReference>
<dbReference type="Gene3D" id="3.30.2130.10">
    <property type="entry name" value="VC0802-like"/>
    <property type="match status" value="1"/>
</dbReference>
<dbReference type="InterPro" id="IPR051719">
    <property type="entry name" value="CASTOR_mTORC1"/>
</dbReference>
<keyword evidence="4" id="KW-1185">Reference proteome</keyword>
<dbReference type="SUPFAM" id="SSF55021">
    <property type="entry name" value="ACT-like"/>
    <property type="match status" value="2"/>
</dbReference>